<protein>
    <submittedName>
        <fullName evidence="2">Uncharacterized protein</fullName>
    </submittedName>
</protein>
<reference evidence="2" key="1">
    <citation type="submission" date="2019-03" db="EMBL/GenBank/DDBJ databases">
        <title>Single cell metagenomics reveals metabolic interactions within the superorganism composed of flagellate Streblomastix strix and complex community of Bacteroidetes bacteria on its surface.</title>
        <authorList>
            <person name="Treitli S.C."/>
            <person name="Kolisko M."/>
            <person name="Husnik F."/>
            <person name="Keeling P."/>
            <person name="Hampl V."/>
        </authorList>
    </citation>
    <scope>NUCLEOTIDE SEQUENCE</scope>
    <source>
        <strain evidence="2">STM</strain>
    </source>
</reference>
<evidence type="ECO:0000313" key="1">
    <source>
        <dbReference type="EMBL" id="KAA6345953.1"/>
    </source>
</evidence>
<proteinExistence type="predicted"/>
<dbReference type="EMBL" id="SNRY01000148">
    <property type="protein sequence ID" value="KAA6345953.1"/>
    <property type="molecule type" value="Genomic_DNA"/>
</dbReference>
<evidence type="ECO:0000313" key="2">
    <source>
        <dbReference type="EMBL" id="KAA6345974.1"/>
    </source>
</evidence>
<name>A0A5J4SI92_9ZZZZ</name>
<organism evidence="2">
    <name type="scientific">termite gut metagenome</name>
    <dbReference type="NCBI Taxonomy" id="433724"/>
    <lineage>
        <taxon>unclassified sequences</taxon>
        <taxon>metagenomes</taxon>
        <taxon>organismal metagenomes</taxon>
    </lineage>
</organism>
<gene>
    <name evidence="1" type="ORF">EZS27_006493</name>
    <name evidence="2" type="ORF">EZS27_006514</name>
</gene>
<sequence>MDSLPVFYEHFFLMNIPCENNKDLIKKMLYRFKSLKTNRIYLVEIEHYEMNIYIIKFYPKNYRKSDDKFRILTGDYEVRRIVFTCINILKEIYRQDERSSFGFIGENSKRESKKNTKRYRIYKTIVNSMFEQNTFSHIYYDEKSAYLLIRNTELKKNKTLIKKIEDSFMAIYNFE</sequence>
<dbReference type="AlphaFoldDB" id="A0A5J4SI92"/>
<comment type="caution">
    <text evidence="2">The sequence shown here is derived from an EMBL/GenBank/DDBJ whole genome shotgun (WGS) entry which is preliminary data.</text>
</comment>
<accession>A0A5J4SI92</accession>
<dbReference type="EMBL" id="SNRY01000148">
    <property type="protein sequence ID" value="KAA6345974.1"/>
    <property type="molecule type" value="Genomic_DNA"/>
</dbReference>